<dbReference type="InterPro" id="IPR013517">
    <property type="entry name" value="FG-GAP"/>
</dbReference>
<organism evidence="2">
    <name type="scientific">marine sediment metagenome</name>
    <dbReference type="NCBI Taxonomy" id="412755"/>
    <lineage>
        <taxon>unclassified sequences</taxon>
        <taxon>metagenomes</taxon>
        <taxon>ecological metagenomes</taxon>
    </lineage>
</organism>
<evidence type="ECO:0000313" key="2">
    <source>
        <dbReference type="EMBL" id="GAJ01616.1"/>
    </source>
</evidence>
<feature type="non-terminal residue" evidence="2">
    <location>
        <position position="285"/>
    </location>
</feature>
<dbReference type="PANTHER" id="PTHR46580">
    <property type="entry name" value="SENSOR KINASE-RELATED"/>
    <property type="match status" value="1"/>
</dbReference>
<comment type="caution">
    <text evidence="2">The sequence shown here is derived from an EMBL/GenBank/DDBJ whole genome shotgun (WGS) entry which is preliminary data.</text>
</comment>
<proteinExistence type="predicted"/>
<sequence length="285" mass="30211">PGYETEFETPPFMAMDDFDNDGDLDLATRHPDGGVAVFNNNGAAEFESPQFYPVENASAPTSADFDQDGYVDLAVAQTNDVSVLLNNGDGTFAESGSYALDDPDVDHTYQITAGDIDFDGDFDLITADWDTNHILVLRNNGEGVFADPIILTAGVHTRNRGVMAVELDGDDFLDIATINTEGSGASPALTVLLNNSTAASRDCNRNGVPDECDIADGNSLDCNANGIPDECDIARGRSSDENEDGVPDECQIDIRVVPVAVLTDPAATTEVRTALPDSVEAVVRG</sequence>
<dbReference type="AlphaFoldDB" id="X1UP05"/>
<dbReference type="Gene3D" id="2.130.10.130">
    <property type="entry name" value="Integrin alpha, N-terminal"/>
    <property type="match status" value="1"/>
</dbReference>
<dbReference type="Pfam" id="PF13517">
    <property type="entry name" value="FG-GAP_3"/>
    <property type="match status" value="1"/>
</dbReference>
<dbReference type="InterPro" id="IPR028994">
    <property type="entry name" value="Integrin_alpha_N"/>
</dbReference>
<protein>
    <recommendedName>
        <fullName evidence="3">VCBS repeat-containing protein</fullName>
    </recommendedName>
</protein>
<evidence type="ECO:0008006" key="3">
    <source>
        <dbReference type="Google" id="ProtNLM"/>
    </source>
</evidence>
<reference evidence="2" key="1">
    <citation type="journal article" date="2014" name="Front. Microbiol.">
        <title>High frequency of phylogenetically diverse reductive dehalogenase-homologous genes in deep subseafloor sedimentary metagenomes.</title>
        <authorList>
            <person name="Kawai M."/>
            <person name="Futagami T."/>
            <person name="Toyoda A."/>
            <person name="Takaki Y."/>
            <person name="Nishi S."/>
            <person name="Hori S."/>
            <person name="Arai W."/>
            <person name="Tsubouchi T."/>
            <person name="Morono Y."/>
            <person name="Uchiyama I."/>
            <person name="Ito T."/>
            <person name="Fujiyama A."/>
            <person name="Inagaki F."/>
            <person name="Takami H."/>
        </authorList>
    </citation>
    <scope>NUCLEOTIDE SEQUENCE</scope>
    <source>
        <strain evidence="2">Expedition CK06-06</strain>
    </source>
</reference>
<feature type="non-terminal residue" evidence="2">
    <location>
        <position position="1"/>
    </location>
</feature>
<keyword evidence="1" id="KW-0732">Signal</keyword>
<name>X1UP05_9ZZZZ</name>
<evidence type="ECO:0000256" key="1">
    <source>
        <dbReference type="ARBA" id="ARBA00022729"/>
    </source>
</evidence>
<accession>X1UP05</accession>
<dbReference type="SUPFAM" id="SSF69318">
    <property type="entry name" value="Integrin alpha N-terminal domain"/>
    <property type="match status" value="1"/>
</dbReference>
<gene>
    <name evidence="2" type="ORF">S12H4_28066</name>
</gene>
<dbReference type="EMBL" id="BARW01016070">
    <property type="protein sequence ID" value="GAJ01616.1"/>
    <property type="molecule type" value="Genomic_DNA"/>
</dbReference>